<proteinExistence type="predicted"/>
<name>E3GZU9_ROTDC</name>
<dbReference type="EMBL" id="CP002280">
    <property type="protein sequence ID" value="ADP40919.1"/>
    <property type="molecule type" value="Genomic_DNA"/>
</dbReference>
<organism evidence="1 2">
    <name type="scientific">Rothia dentocariosa (strain ATCC 17931 / CDC X599 / XDIA)</name>
    <dbReference type="NCBI Taxonomy" id="762948"/>
    <lineage>
        <taxon>Bacteria</taxon>
        <taxon>Bacillati</taxon>
        <taxon>Actinomycetota</taxon>
        <taxon>Actinomycetes</taxon>
        <taxon>Micrococcales</taxon>
        <taxon>Micrococcaceae</taxon>
        <taxon>Rothia</taxon>
    </lineage>
</organism>
<dbReference type="Proteomes" id="UP000000387">
    <property type="component" value="Chromosome"/>
</dbReference>
<accession>E3GZU9</accession>
<dbReference type="HOGENOM" id="CLU_2993946_0_0_11"/>
<evidence type="ECO:0000313" key="2">
    <source>
        <dbReference type="Proteomes" id="UP000000387"/>
    </source>
</evidence>
<gene>
    <name evidence="1" type="ordered locus">HMPREF0733_11462</name>
</gene>
<reference evidence="2" key="1">
    <citation type="submission" date="2010-10" db="EMBL/GenBank/DDBJ databases">
        <title>The complete genome of Rothia dentocariosa ATCC 17931.</title>
        <authorList>
            <person name="Muzny D."/>
            <person name="Qin X."/>
            <person name="Buhay C."/>
            <person name="Dugan-Rocha S."/>
            <person name="Ding Y."/>
            <person name="Chen G."/>
            <person name="Hawes A."/>
            <person name="Holder M."/>
            <person name="Jhangiani S."/>
            <person name="Johnson A."/>
            <person name="Khan Z."/>
            <person name="Li Z."/>
            <person name="Liu W."/>
            <person name="Liu X."/>
            <person name="Perez L."/>
            <person name="Shen H."/>
            <person name="Wang Q."/>
            <person name="Watt J."/>
            <person name="Xi L."/>
            <person name="Xin Y."/>
            <person name="Zhou J."/>
            <person name="Deng J."/>
            <person name="Jiang H."/>
            <person name="Liu Y."/>
            <person name="Qu J."/>
            <person name="Song X.-Z."/>
            <person name="Zhang L."/>
            <person name="Villasana D."/>
            <person name="Johnson A."/>
            <person name="Liu J."/>
            <person name="Liyanage D."/>
            <person name="Lorensuhewa L."/>
            <person name="Robinson T."/>
            <person name="Song A."/>
            <person name="Song B.-B."/>
            <person name="Dinh H."/>
            <person name="Thornton R."/>
            <person name="Coyle M."/>
            <person name="Francisco L."/>
            <person name="Jackson L."/>
            <person name="Javaid M."/>
            <person name="Korchina V."/>
            <person name="Kovar C."/>
            <person name="Mata R."/>
            <person name="Mathew T."/>
            <person name="Ngo R."/>
            <person name="Nguyen L."/>
            <person name="Nguyen N."/>
            <person name="Okwuonu G."/>
            <person name="Ongeri F."/>
            <person name="Pham C."/>
            <person name="Simmons D."/>
            <person name="Wilczek-Boney K."/>
            <person name="Hale W."/>
            <person name="Jakkamsetti A."/>
            <person name="Pham P."/>
            <person name="Ruth R."/>
            <person name="San Lucas F."/>
            <person name="Warren J."/>
            <person name="Zhang J."/>
            <person name="Zhao Z."/>
            <person name="Zhou C."/>
            <person name="Zhu D."/>
            <person name="Lee S."/>
            <person name="Bess C."/>
            <person name="Blankenburg K."/>
            <person name="Forbes L."/>
            <person name="Fu Q."/>
            <person name="Gubbala S."/>
            <person name="Hirani K."/>
            <person name="Jayaseelan J.C."/>
            <person name="Lara F."/>
            <person name="Munidasa M."/>
            <person name="Palculict T."/>
            <person name="Patil S."/>
            <person name="Pu L.-L."/>
            <person name="Saada N."/>
            <person name="Tang L."/>
            <person name="Weissenberger G."/>
            <person name="Zhu Y."/>
            <person name="Hemphill L."/>
            <person name="Shang Y."/>
            <person name="Youmans B."/>
            <person name="Ayvaz T."/>
            <person name="Ross M."/>
            <person name="Santibanez J."/>
            <person name="Aqrawi P."/>
            <person name="Gross S."/>
            <person name="Joshi V."/>
            <person name="Fowler G."/>
            <person name="Nazareth L."/>
            <person name="Reid J."/>
            <person name="Worley K."/>
            <person name="Petrosino J."/>
            <person name="Highlander S."/>
            <person name="Gibbs R."/>
        </authorList>
    </citation>
    <scope>NUCLEOTIDE SEQUENCE [LARGE SCALE GENOMIC DNA]</scope>
    <source>
        <strain evidence="2">ATCC 17931 / CDC X599 / XDIA</strain>
    </source>
</reference>
<evidence type="ECO:0000313" key="1">
    <source>
        <dbReference type="EMBL" id="ADP40919.1"/>
    </source>
</evidence>
<sequence length="57" mass="6739">MGFYADKSNKTFFPVVYVREDGVLEWQLELLRQSGWAIIEIPCKKFRIPQGRKKHPS</sequence>
<dbReference type="AlphaFoldDB" id="E3GZU9"/>
<dbReference type="RefSeq" id="WP_013398658.1">
    <property type="nucleotide sequence ID" value="NC_014643.1"/>
</dbReference>
<dbReference type="GeneID" id="71764859"/>
<dbReference type="KEGG" id="rdn:HMPREF0733_11462"/>
<protein>
    <submittedName>
        <fullName evidence="1">Uncharacterized protein</fullName>
    </submittedName>
</protein>